<dbReference type="InParanoid" id="A0A482WWP5"/>
<evidence type="ECO:0000313" key="3">
    <source>
        <dbReference type="EMBL" id="RZF37470.1"/>
    </source>
</evidence>
<dbReference type="AlphaFoldDB" id="A0A482WWP5"/>
<dbReference type="GO" id="GO:0016567">
    <property type="term" value="P:protein ubiquitination"/>
    <property type="evidence" value="ECO:0007669"/>
    <property type="project" value="TreeGrafter"/>
</dbReference>
<dbReference type="SUPFAM" id="SSF57850">
    <property type="entry name" value="RING/U-box"/>
    <property type="match status" value="1"/>
</dbReference>
<sequence length="142" mass="15588">MECPHLSDCVKLQSTNLTEKTNATKELICAECSTERSPWMCLHCGVINCGRYVNGHAHQHSREITCHNVCMDCENLAVFCYDCDEFVVNDVDGLVEKLRRVVAGWGLGGSHQGGDTCPPNPTPTNNCVRNQATLTQEISFGG</sequence>
<keyword evidence="1" id="KW-0863">Zinc-finger</keyword>
<organism evidence="3 4">
    <name type="scientific">Laodelphax striatellus</name>
    <name type="common">Small brown planthopper</name>
    <name type="synonym">Delphax striatella</name>
    <dbReference type="NCBI Taxonomy" id="195883"/>
    <lineage>
        <taxon>Eukaryota</taxon>
        <taxon>Metazoa</taxon>
        <taxon>Ecdysozoa</taxon>
        <taxon>Arthropoda</taxon>
        <taxon>Hexapoda</taxon>
        <taxon>Insecta</taxon>
        <taxon>Pterygota</taxon>
        <taxon>Neoptera</taxon>
        <taxon>Paraneoptera</taxon>
        <taxon>Hemiptera</taxon>
        <taxon>Auchenorrhyncha</taxon>
        <taxon>Fulgoroidea</taxon>
        <taxon>Delphacidae</taxon>
        <taxon>Criomorphinae</taxon>
        <taxon>Laodelphax</taxon>
    </lineage>
</organism>
<proteinExistence type="predicted"/>
<dbReference type="Proteomes" id="UP000291343">
    <property type="component" value="Unassembled WGS sequence"/>
</dbReference>
<keyword evidence="4" id="KW-1185">Reference proteome</keyword>
<gene>
    <name evidence="3" type="ORF">LSTR_LSTR005345</name>
</gene>
<evidence type="ECO:0000259" key="2">
    <source>
        <dbReference type="PROSITE" id="PS50271"/>
    </source>
</evidence>
<keyword evidence="1" id="KW-0862">Zinc</keyword>
<dbReference type="PROSITE" id="PS50271">
    <property type="entry name" value="ZF_UBP"/>
    <property type="match status" value="1"/>
</dbReference>
<dbReference type="InterPro" id="IPR001607">
    <property type="entry name" value="Znf_UBP"/>
</dbReference>
<dbReference type="GO" id="GO:0007265">
    <property type="term" value="P:Ras protein signal transduction"/>
    <property type="evidence" value="ECO:0007669"/>
    <property type="project" value="TreeGrafter"/>
</dbReference>
<dbReference type="STRING" id="195883.A0A482WWP5"/>
<feature type="domain" description="UBP-type" evidence="2">
    <location>
        <begin position="1"/>
        <end position="109"/>
    </location>
</feature>
<dbReference type="Pfam" id="PF02148">
    <property type="entry name" value="zf-UBP"/>
    <property type="match status" value="1"/>
</dbReference>
<dbReference type="InterPro" id="IPR013083">
    <property type="entry name" value="Znf_RING/FYVE/PHD"/>
</dbReference>
<reference evidence="3 4" key="1">
    <citation type="journal article" date="2017" name="Gigascience">
        <title>Genome sequence of the small brown planthopper, Laodelphax striatellus.</title>
        <authorList>
            <person name="Zhu J."/>
            <person name="Jiang F."/>
            <person name="Wang X."/>
            <person name="Yang P."/>
            <person name="Bao Y."/>
            <person name="Zhao W."/>
            <person name="Wang W."/>
            <person name="Lu H."/>
            <person name="Wang Q."/>
            <person name="Cui N."/>
            <person name="Li J."/>
            <person name="Chen X."/>
            <person name="Luo L."/>
            <person name="Yu J."/>
            <person name="Kang L."/>
            <person name="Cui F."/>
        </authorList>
    </citation>
    <scope>NUCLEOTIDE SEQUENCE [LARGE SCALE GENOMIC DNA]</scope>
    <source>
        <strain evidence="3">Lst14</strain>
    </source>
</reference>
<dbReference type="PANTHER" id="PTHR24007:SF7">
    <property type="entry name" value="BRCA1-ASSOCIATED PROTEIN"/>
    <property type="match status" value="1"/>
</dbReference>
<dbReference type="OrthoDB" id="21192at2759"/>
<dbReference type="EMBL" id="QKKF02024294">
    <property type="protein sequence ID" value="RZF37470.1"/>
    <property type="molecule type" value="Genomic_DNA"/>
</dbReference>
<dbReference type="PANTHER" id="PTHR24007">
    <property type="entry name" value="BRCA1-ASSOCIATED PROTEIN"/>
    <property type="match status" value="1"/>
</dbReference>
<name>A0A482WWP5_LAOST</name>
<protein>
    <recommendedName>
        <fullName evidence="2">UBP-type domain-containing protein</fullName>
    </recommendedName>
</protein>
<dbReference type="SMART" id="SM00290">
    <property type="entry name" value="ZnF_UBP"/>
    <property type="match status" value="1"/>
</dbReference>
<dbReference type="Gene3D" id="3.30.40.10">
    <property type="entry name" value="Zinc/RING finger domain, C3HC4 (zinc finger)"/>
    <property type="match status" value="1"/>
</dbReference>
<dbReference type="GO" id="GO:0061630">
    <property type="term" value="F:ubiquitin protein ligase activity"/>
    <property type="evidence" value="ECO:0007669"/>
    <property type="project" value="TreeGrafter"/>
</dbReference>
<dbReference type="GO" id="GO:0008270">
    <property type="term" value="F:zinc ion binding"/>
    <property type="evidence" value="ECO:0007669"/>
    <property type="project" value="UniProtKB-KW"/>
</dbReference>
<dbReference type="SMR" id="A0A482WWP5"/>
<dbReference type="GO" id="GO:0005737">
    <property type="term" value="C:cytoplasm"/>
    <property type="evidence" value="ECO:0007669"/>
    <property type="project" value="TreeGrafter"/>
</dbReference>
<evidence type="ECO:0000256" key="1">
    <source>
        <dbReference type="PROSITE-ProRule" id="PRU00502"/>
    </source>
</evidence>
<evidence type="ECO:0000313" key="4">
    <source>
        <dbReference type="Proteomes" id="UP000291343"/>
    </source>
</evidence>
<accession>A0A482WWP5</accession>
<keyword evidence="1" id="KW-0479">Metal-binding</keyword>
<comment type="caution">
    <text evidence="3">The sequence shown here is derived from an EMBL/GenBank/DDBJ whole genome shotgun (WGS) entry which is preliminary data.</text>
</comment>